<keyword evidence="2" id="KW-1185">Reference proteome</keyword>
<proteinExistence type="predicted"/>
<gene>
    <name evidence="1" type="ORF">DGYR_LOCUS2638</name>
</gene>
<protein>
    <submittedName>
        <fullName evidence="1">DgyrCDS2847</fullName>
    </submittedName>
</protein>
<dbReference type="OrthoDB" id="420519at2759"/>
<organism evidence="1 2">
    <name type="scientific">Dimorphilus gyrociliatus</name>
    <dbReference type="NCBI Taxonomy" id="2664684"/>
    <lineage>
        <taxon>Eukaryota</taxon>
        <taxon>Metazoa</taxon>
        <taxon>Spiralia</taxon>
        <taxon>Lophotrochozoa</taxon>
        <taxon>Annelida</taxon>
        <taxon>Polychaeta</taxon>
        <taxon>Polychaeta incertae sedis</taxon>
        <taxon>Dinophilidae</taxon>
        <taxon>Dimorphilus</taxon>
    </lineage>
</organism>
<comment type="caution">
    <text evidence="1">The sequence shown here is derived from an EMBL/GenBank/DDBJ whole genome shotgun (WGS) entry which is preliminary data.</text>
</comment>
<reference evidence="1 2" key="1">
    <citation type="submission" date="2020-08" db="EMBL/GenBank/DDBJ databases">
        <authorList>
            <person name="Hejnol A."/>
        </authorList>
    </citation>
    <scope>NUCLEOTIDE SEQUENCE [LARGE SCALE GENOMIC DNA]</scope>
</reference>
<name>A0A7I8VC28_9ANNE</name>
<evidence type="ECO:0000313" key="2">
    <source>
        <dbReference type="Proteomes" id="UP000549394"/>
    </source>
</evidence>
<accession>A0A7I8VC28</accession>
<dbReference type="Proteomes" id="UP000549394">
    <property type="component" value="Unassembled WGS sequence"/>
</dbReference>
<dbReference type="EMBL" id="CAJFCJ010000004">
    <property type="protein sequence ID" value="CAD5113686.1"/>
    <property type="molecule type" value="Genomic_DNA"/>
</dbReference>
<dbReference type="AlphaFoldDB" id="A0A7I8VC28"/>
<evidence type="ECO:0000313" key="1">
    <source>
        <dbReference type="EMBL" id="CAD5113686.1"/>
    </source>
</evidence>
<sequence length="169" mass="19467">MAKADPKLLIYPMDSHGQLCGAGGTKNDPYLFFFDLGECTKFTTQLSKTGCPTRQICIAKCPNSTWNWHIQEILERNKTDKEIISIRKKNLICKYDIDFSMHKYRKKSLSQLVEDEECAPYYVPSRPIVSRCVPKLKKAPSTERVFERLKNVREVDVDKITWGDIKSAS</sequence>